<dbReference type="AlphaFoldDB" id="A0A182F852"/>
<keyword evidence="3" id="KW-1185">Reference proteome</keyword>
<feature type="compositionally biased region" description="Polar residues" evidence="1">
    <location>
        <begin position="17"/>
        <end position="26"/>
    </location>
</feature>
<evidence type="ECO:0000313" key="2">
    <source>
        <dbReference type="EnsemblMetazoa" id="AALB002676-PA"/>
    </source>
</evidence>
<reference evidence="2" key="2">
    <citation type="submission" date="2022-08" db="UniProtKB">
        <authorList>
            <consortium name="EnsemblMetazoa"/>
        </authorList>
    </citation>
    <scope>IDENTIFICATION</scope>
    <source>
        <strain evidence="2">STECLA/ALBI9_A</strain>
    </source>
</reference>
<proteinExistence type="predicted"/>
<feature type="region of interest" description="Disordered" evidence="1">
    <location>
        <begin position="111"/>
        <end position="132"/>
    </location>
</feature>
<sequence length="193" mass="21255">MVVGDDDVTVKRKTAKKQSNGRNNVSDDLAAGSYDDGATTRRGRFRVSAPPTGPPETTVGRFRLIPQAGTYGPTSPFLQRGRFSVIPEEPQNSPSASAITPPIITTTAADRQASPDWDFDDDKSHVLQQTDDDATDALTEDRVRMWGRHCWRLYCAQSSTVDDEDRRGYDFVMPIIGCFGWNAIIPKSSTAKT</sequence>
<organism evidence="2 3">
    <name type="scientific">Anopheles albimanus</name>
    <name type="common">New world malaria mosquito</name>
    <dbReference type="NCBI Taxonomy" id="7167"/>
    <lineage>
        <taxon>Eukaryota</taxon>
        <taxon>Metazoa</taxon>
        <taxon>Ecdysozoa</taxon>
        <taxon>Arthropoda</taxon>
        <taxon>Hexapoda</taxon>
        <taxon>Insecta</taxon>
        <taxon>Pterygota</taxon>
        <taxon>Neoptera</taxon>
        <taxon>Endopterygota</taxon>
        <taxon>Diptera</taxon>
        <taxon>Nematocera</taxon>
        <taxon>Culicoidea</taxon>
        <taxon>Culicidae</taxon>
        <taxon>Anophelinae</taxon>
        <taxon>Anopheles</taxon>
    </lineage>
</organism>
<dbReference type="EnsemblMetazoa" id="AALB002676-RA">
    <property type="protein sequence ID" value="AALB002676-PA"/>
    <property type="gene ID" value="AALB002676"/>
</dbReference>
<reference evidence="2 3" key="1">
    <citation type="journal article" date="2017" name="G3 (Bethesda)">
        <title>The Physical Genome Mapping of Anopheles albimanus Corrected Scaffold Misassemblies and Identified Interarm Rearrangements in Genus Anopheles.</title>
        <authorList>
            <person name="Artemov G.N."/>
            <person name="Peery A.N."/>
            <person name="Jiang X."/>
            <person name="Tu Z."/>
            <person name="Stegniy V.N."/>
            <person name="Sharakhova M.V."/>
            <person name="Sharakhov I.V."/>
        </authorList>
    </citation>
    <scope>NUCLEOTIDE SEQUENCE [LARGE SCALE GENOMIC DNA]</scope>
    <source>
        <strain evidence="2 3">ALBI9_A</strain>
    </source>
</reference>
<evidence type="ECO:0000313" key="3">
    <source>
        <dbReference type="Proteomes" id="UP000069272"/>
    </source>
</evidence>
<name>A0A182F852_ANOAL</name>
<evidence type="ECO:0000256" key="1">
    <source>
        <dbReference type="SAM" id="MobiDB-lite"/>
    </source>
</evidence>
<feature type="region of interest" description="Disordered" evidence="1">
    <location>
        <begin position="1"/>
        <end position="60"/>
    </location>
</feature>
<protein>
    <submittedName>
        <fullName evidence="2">Uncharacterized protein</fullName>
    </submittedName>
</protein>
<accession>A0A182F852</accession>
<dbReference type="Proteomes" id="UP000069272">
    <property type="component" value="Chromosome 2R"/>
</dbReference>